<dbReference type="SUPFAM" id="SSF47203">
    <property type="entry name" value="Acyl-CoA dehydrogenase C-terminal domain-like"/>
    <property type="match status" value="1"/>
</dbReference>
<evidence type="ECO:0000256" key="2">
    <source>
        <dbReference type="SAM" id="MobiDB-lite"/>
    </source>
</evidence>
<keyword evidence="5" id="KW-1185">Reference proteome</keyword>
<dbReference type="EMBL" id="BAABHS010000049">
    <property type="protein sequence ID" value="GAA4993217.1"/>
    <property type="molecule type" value="Genomic_DNA"/>
</dbReference>
<dbReference type="Pfam" id="PF00441">
    <property type="entry name" value="Acyl-CoA_dh_1"/>
    <property type="match status" value="1"/>
</dbReference>
<dbReference type="Gene3D" id="1.20.140.10">
    <property type="entry name" value="Butyryl-CoA Dehydrogenase, subunit A, domain 3"/>
    <property type="match status" value="1"/>
</dbReference>
<comment type="caution">
    <text evidence="4">The sequence shown here is derived from an EMBL/GenBank/DDBJ whole genome shotgun (WGS) entry which is preliminary data.</text>
</comment>
<dbReference type="InterPro" id="IPR006089">
    <property type="entry name" value="Acyl-CoA_DH_CS"/>
</dbReference>
<dbReference type="InterPro" id="IPR009075">
    <property type="entry name" value="AcylCo_DH/oxidase_C"/>
</dbReference>
<protein>
    <recommendedName>
        <fullName evidence="3">Acyl-CoA dehydrogenase/oxidase C-terminal domain-containing protein</fullName>
    </recommendedName>
</protein>
<organism evidence="4 5">
    <name type="scientific">Yinghuangia aomiensis</name>
    <dbReference type="NCBI Taxonomy" id="676205"/>
    <lineage>
        <taxon>Bacteria</taxon>
        <taxon>Bacillati</taxon>
        <taxon>Actinomycetota</taxon>
        <taxon>Actinomycetes</taxon>
        <taxon>Kitasatosporales</taxon>
        <taxon>Streptomycetaceae</taxon>
        <taxon>Yinghuangia</taxon>
    </lineage>
</organism>
<accession>A0ABP9IBU5</accession>
<dbReference type="Proteomes" id="UP001500466">
    <property type="component" value="Unassembled WGS sequence"/>
</dbReference>
<name>A0ABP9IBU5_9ACTN</name>
<keyword evidence="1" id="KW-0285">Flavoprotein</keyword>
<evidence type="ECO:0000313" key="4">
    <source>
        <dbReference type="EMBL" id="GAA4993217.1"/>
    </source>
</evidence>
<gene>
    <name evidence="4" type="ORF">GCM10023205_77310</name>
</gene>
<evidence type="ECO:0000259" key="3">
    <source>
        <dbReference type="Pfam" id="PF00441"/>
    </source>
</evidence>
<reference evidence="5" key="1">
    <citation type="journal article" date="2019" name="Int. J. Syst. Evol. Microbiol.">
        <title>The Global Catalogue of Microorganisms (GCM) 10K type strain sequencing project: providing services to taxonomists for standard genome sequencing and annotation.</title>
        <authorList>
            <consortium name="The Broad Institute Genomics Platform"/>
            <consortium name="The Broad Institute Genome Sequencing Center for Infectious Disease"/>
            <person name="Wu L."/>
            <person name="Ma J."/>
        </authorList>
    </citation>
    <scope>NUCLEOTIDE SEQUENCE [LARGE SCALE GENOMIC DNA]</scope>
    <source>
        <strain evidence="5">JCM 17986</strain>
    </source>
</reference>
<feature type="domain" description="Acyl-CoA dehydrogenase/oxidase C-terminal" evidence="3">
    <location>
        <begin position="95"/>
        <end position="140"/>
    </location>
</feature>
<proteinExistence type="predicted"/>
<feature type="region of interest" description="Disordered" evidence="2">
    <location>
        <begin position="1"/>
        <end position="41"/>
    </location>
</feature>
<dbReference type="PROSITE" id="PS00073">
    <property type="entry name" value="ACYL_COA_DH_2"/>
    <property type="match status" value="1"/>
</dbReference>
<evidence type="ECO:0000313" key="5">
    <source>
        <dbReference type="Proteomes" id="UP001500466"/>
    </source>
</evidence>
<evidence type="ECO:0000256" key="1">
    <source>
        <dbReference type="ARBA" id="ARBA00022630"/>
    </source>
</evidence>
<dbReference type="InterPro" id="IPR036250">
    <property type="entry name" value="AcylCo_DH-like_C"/>
</dbReference>
<sequence length="142" mass="14844">MAIDPHIAASAEHSGRGMKPTPESASGTGHANPACGQRRLGALPDRQTGECRACARHRGPCLNITAPPKADTAAKLAVGTAQDFLAVGLHRREQGSCLQLHGGYGYMTEYAVARDFLDARGSTLYAGTTEIMKEVIGRAVAG</sequence>